<protein>
    <submittedName>
        <fullName evidence="2">Uncharacterized protein</fullName>
    </submittedName>
</protein>
<dbReference type="RefSeq" id="WP_129985600.1">
    <property type="nucleotide sequence ID" value="NZ_SDPU01000012.1"/>
</dbReference>
<dbReference type="Proteomes" id="UP000291189">
    <property type="component" value="Unassembled WGS sequence"/>
</dbReference>
<keyword evidence="1" id="KW-0812">Transmembrane</keyword>
<dbReference type="EMBL" id="SDPU01000012">
    <property type="protein sequence ID" value="RYU14086.1"/>
    <property type="molecule type" value="Genomic_DNA"/>
</dbReference>
<evidence type="ECO:0000256" key="1">
    <source>
        <dbReference type="SAM" id="Phobius"/>
    </source>
</evidence>
<sequence length="161" mass="17824">MTSRWPGRIALTFVLWLGIAVAAWILGNRPQPGLLALYVGVGAAVVWLFLDVSADSEPSSWPMAREDPVRVPGEDPRLDRLRRLVAHHLDGREVGDALHRRLGELADQRLVARYGITREADPGRAAALMGPELTSALPSRPPYPRLTAARIEQLLQRIEDL</sequence>
<keyword evidence="1" id="KW-1133">Transmembrane helix</keyword>
<comment type="caution">
    <text evidence="2">The sequence shown here is derived from an EMBL/GenBank/DDBJ whole genome shotgun (WGS) entry which is preliminary data.</text>
</comment>
<proteinExistence type="predicted"/>
<keyword evidence="3" id="KW-1185">Reference proteome</keyword>
<name>A0A4V1Z2E1_9ACTN</name>
<reference evidence="2 3" key="1">
    <citation type="submission" date="2019-01" db="EMBL/GenBank/DDBJ databases">
        <title>Nocardioides guangzhouensis sp. nov., an actinobacterium isolated from soil.</title>
        <authorList>
            <person name="Fu Y."/>
            <person name="Cai Y."/>
            <person name="Lin Z."/>
            <person name="Chen P."/>
        </authorList>
    </citation>
    <scope>NUCLEOTIDE SEQUENCE [LARGE SCALE GENOMIC DNA]</scope>
    <source>
        <strain evidence="2 3">NBRC 105384</strain>
    </source>
</reference>
<keyword evidence="1" id="KW-0472">Membrane</keyword>
<evidence type="ECO:0000313" key="3">
    <source>
        <dbReference type="Proteomes" id="UP000291189"/>
    </source>
</evidence>
<organism evidence="2 3">
    <name type="scientific">Nocardioides iriomotensis</name>
    <dbReference type="NCBI Taxonomy" id="715784"/>
    <lineage>
        <taxon>Bacteria</taxon>
        <taxon>Bacillati</taxon>
        <taxon>Actinomycetota</taxon>
        <taxon>Actinomycetes</taxon>
        <taxon>Propionibacteriales</taxon>
        <taxon>Nocardioidaceae</taxon>
        <taxon>Nocardioides</taxon>
    </lineage>
</organism>
<evidence type="ECO:0000313" key="2">
    <source>
        <dbReference type="EMBL" id="RYU14086.1"/>
    </source>
</evidence>
<dbReference type="AlphaFoldDB" id="A0A4V1Z2E1"/>
<gene>
    <name evidence="2" type="ORF">ETU37_04030</name>
</gene>
<accession>A0A4V1Z2E1</accession>
<feature type="transmembrane region" description="Helical" evidence="1">
    <location>
        <begin position="9"/>
        <end position="27"/>
    </location>
</feature>
<feature type="transmembrane region" description="Helical" evidence="1">
    <location>
        <begin position="33"/>
        <end position="50"/>
    </location>
</feature>
<dbReference type="OrthoDB" id="4829901at2"/>